<evidence type="ECO:0000256" key="11">
    <source>
        <dbReference type="PROSITE-ProRule" id="PRU00087"/>
    </source>
</evidence>
<keyword evidence="5 12" id="KW-0547">Nucleotide-binding</keyword>
<dbReference type="FunFam" id="3.30.70.1230:FF:000030">
    <property type="entry name" value="Si:ch211-215j19.12"/>
    <property type="match status" value="1"/>
</dbReference>
<evidence type="ECO:0000256" key="13">
    <source>
        <dbReference type="SAM" id="MobiDB-lite"/>
    </source>
</evidence>
<evidence type="ECO:0000256" key="5">
    <source>
        <dbReference type="ARBA" id="ARBA00022741"/>
    </source>
</evidence>
<proteinExistence type="predicted"/>
<keyword evidence="3" id="KW-0808">Transferase</keyword>
<dbReference type="InterPro" id="IPR001245">
    <property type="entry name" value="Ser-Thr/Tyr_kinase_cat_dom"/>
</dbReference>
<dbReference type="InterPro" id="IPR008271">
    <property type="entry name" value="Ser/Thr_kinase_AS"/>
</dbReference>
<dbReference type="InterPro" id="IPR017868">
    <property type="entry name" value="Filamin/ABP280_repeat-like"/>
</dbReference>
<keyword evidence="6 12" id="KW-0067">ATP-binding</keyword>
<dbReference type="SUPFAM" id="SSF53850">
    <property type="entry name" value="Periplasmic binding protein-like II"/>
    <property type="match status" value="1"/>
</dbReference>
<dbReference type="GO" id="GO:0005524">
    <property type="term" value="F:ATP binding"/>
    <property type="evidence" value="ECO:0007669"/>
    <property type="project" value="UniProtKB-UniRule"/>
</dbReference>
<comment type="caution">
    <text evidence="18">The sequence shown here is derived from an EMBL/GenBank/DDBJ whole genome shotgun (WGS) entry which is preliminary data.</text>
</comment>
<name>A0A9N8HUB6_9STRA</name>
<dbReference type="GO" id="GO:0004383">
    <property type="term" value="F:guanylate cyclase activity"/>
    <property type="evidence" value="ECO:0007669"/>
    <property type="project" value="UniProtKB-EC"/>
</dbReference>
<dbReference type="SMART" id="SM00220">
    <property type="entry name" value="S_TKc"/>
    <property type="match status" value="1"/>
</dbReference>
<evidence type="ECO:0000256" key="1">
    <source>
        <dbReference type="ARBA" id="ARBA00004167"/>
    </source>
</evidence>
<dbReference type="InterPro" id="IPR001054">
    <property type="entry name" value="A/G_cyclase"/>
</dbReference>
<dbReference type="InterPro" id="IPR017441">
    <property type="entry name" value="Protein_kinase_ATP_BS"/>
</dbReference>
<dbReference type="SMART" id="SM00044">
    <property type="entry name" value="CYCc"/>
    <property type="match status" value="1"/>
</dbReference>
<evidence type="ECO:0000256" key="7">
    <source>
        <dbReference type="ARBA" id="ARBA00022989"/>
    </source>
</evidence>
<dbReference type="PROSITE" id="PS50194">
    <property type="entry name" value="FILAMIN_REPEAT"/>
    <property type="match status" value="1"/>
</dbReference>
<dbReference type="Pfam" id="PF07714">
    <property type="entry name" value="PK_Tyr_Ser-Thr"/>
    <property type="match status" value="1"/>
</dbReference>
<dbReference type="SUPFAM" id="SSF55073">
    <property type="entry name" value="Nucleotide cyclase"/>
    <property type="match status" value="1"/>
</dbReference>
<keyword evidence="4 14" id="KW-0812">Transmembrane</keyword>
<keyword evidence="15" id="KW-0732">Signal</keyword>
<evidence type="ECO:0000313" key="18">
    <source>
        <dbReference type="EMBL" id="CAB9525762.1"/>
    </source>
</evidence>
<dbReference type="PROSITE" id="PS00108">
    <property type="entry name" value="PROTEIN_KINASE_ST"/>
    <property type="match status" value="1"/>
</dbReference>
<evidence type="ECO:0000256" key="8">
    <source>
        <dbReference type="ARBA" id="ARBA00023136"/>
    </source>
</evidence>
<keyword evidence="3" id="KW-0418">Kinase</keyword>
<evidence type="ECO:0000256" key="9">
    <source>
        <dbReference type="ARBA" id="ARBA00023239"/>
    </source>
</evidence>
<organism evidence="18 19">
    <name type="scientific">Seminavis robusta</name>
    <dbReference type="NCBI Taxonomy" id="568900"/>
    <lineage>
        <taxon>Eukaryota</taxon>
        <taxon>Sar</taxon>
        <taxon>Stramenopiles</taxon>
        <taxon>Ochrophyta</taxon>
        <taxon>Bacillariophyta</taxon>
        <taxon>Bacillariophyceae</taxon>
        <taxon>Bacillariophycidae</taxon>
        <taxon>Naviculales</taxon>
        <taxon>Naviculaceae</taxon>
        <taxon>Seminavis</taxon>
    </lineage>
</organism>
<evidence type="ECO:0000259" key="17">
    <source>
        <dbReference type="PROSITE" id="PS50125"/>
    </source>
</evidence>
<dbReference type="PROSITE" id="PS50125">
    <property type="entry name" value="GUANYLATE_CYCLASE_2"/>
    <property type="match status" value="1"/>
</dbReference>
<keyword evidence="3" id="KW-0723">Serine/threonine-protein kinase</keyword>
<dbReference type="OrthoDB" id="39098at2759"/>
<feature type="region of interest" description="Disordered" evidence="13">
    <location>
        <begin position="656"/>
        <end position="707"/>
    </location>
</feature>
<comment type="subcellular location">
    <subcellularLocation>
        <location evidence="1">Membrane</location>
        <topology evidence="1">Single-pass membrane protein</topology>
    </subcellularLocation>
</comment>
<feature type="signal peptide" evidence="15">
    <location>
        <begin position="1"/>
        <end position="22"/>
    </location>
</feature>
<keyword evidence="19" id="KW-1185">Reference proteome</keyword>
<dbReference type="Gene3D" id="3.30.200.20">
    <property type="entry name" value="Phosphorylase Kinase, domain 1"/>
    <property type="match status" value="1"/>
</dbReference>
<dbReference type="GO" id="GO:0004016">
    <property type="term" value="F:adenylate cyclase activity"/>
    <property type="evidence" value="ECO:0007669"/>
    <property type="project" value="TreeGrafter"/>
</dbReference>
<evidence type="ECO:0000256" key="4">
    <source>
        <dbReference type="ARBA" id="ARBA00022692"/>
    </source>
</evidence>
<dbReference type="InterPro" id="IPR050401">
    <property type="entry name" value="Cyclic_nucleotide_synthase"/>
</dbReference>
<dbReference type="PANTHER" id="PTHR11920:SF335">
    <property type="entry name" value="GUANYLATE CYCLASE"/>
    <property type="match status" value="1"/>
</dbReference>
<keyword evidence="10" id="KW-0141">cGMP biosynthesis</keyword>
<sequence>MAFKCFFLGSVLYLLLLRGVHANASCGSCAVPHKYDADRHQVVYKVGVLNFRGPDSAFAQHNRTFADYLTATAGQRFDPPVSFQMVPVNFQSMFDEAEKGTVDFLYLSPSPFTCVEAEFGAQSLVSHISKRVVGGNTYTLEKFAGVIAVRADNHEIKTLQDLKGKVVASAAISSFGGGAMQFREVINAGMSFINDPKQMVFTGNQAQIVNGVISGKFDIGFVRTDQIERTNDADGNLVDPNLIKVLESKPNFLNGVPFPFEASTQLYPEWNLGAMETVDSQVSREVQAAMLALAEHSKTGEAIQACLDANVSSIATCNNLEEVAPNARCDTTVEIAAIAKDAMTNGKYAGFRTTQNYIEIRAMLQDTGFIQKDEVRNIWKCARPAFLYEAIVCPTGHFKKSKEEVENGCAQVGLQCDEGHQCVCNPCQKAFDVDIFPMSSSDSSNKTTQGCAKMSLCGGVEQRETLRFQAIDNKKRVGAVMNVTVREGDFEQRAIPVYQVDTHVYEFSVSAQRVGILILEVFLDGEQTPESPLRVQVYERQCSENLHEADEDGNCVCTSGAVSMGNACVSVGVVIAIALVPIVLVSIAWVCWYVDKKKKKADLIWSVKMEELAFDEPPTVIGQGSFGLVLLAEYRGTQVAVKRAIPAKGSKEDDLFYDDDTESSTVNRSGQLKNKITANPNGQEDFEDEADLEDPLKHSHHSRNANAGTKSIMKSGMMANSGGHSSGFGFRGWGVSSYGRHKAMFIKEMRLLSKLRHPCITTVMGAVLETAEVPMLVMEYCCHGSLYDILRNETMPLEGDLVLTILCDIASGVRFLHAAKPPVIHGDIKSANILIDGRFRAKVADFGLSTADQKVALGTPYWMGPELLRGDSLNNAASDMYSIGVVVYEIFARKDPYFGEDPNEVMSQIVDRKINKRPPIPSSCPPAIARLMKLLLSGTPSARPTAAELDHRLKELDASKVAPGQNPLSHRIRKDQPSDAAARNEFLYKVFPHHIADVLASGGKPEPESHEIVTIFFSDIVGFTNISSTFSPIKVSKMLDRLYLAFDSLAEKHELFKLETIGDAYLAVSNLVRDQQEDHVKKVAEFAIDAVKAASEVPIDVEDVSKGYVNIRVGFHSGPVVSNVVGNLNPRYGLFGDTVNVASRMESTSVVGKIHCSEKSAHLLMAQAPQIPIKLRGETTVKGKGTMKTYFVENGN</sequence>
<dbReference type="Pfam" id="PF12974">
    <property type="entry name" value="Phosphonate-bd"/>
    <property type="match status" value="1"/>
</dbReference>
<dbReference type="CDD" id="cd07302">
    <property type="entry name" value="CHD"/>
    <property type="match status" value="1"/>
</dbReference>
<dbReference type="Gene3D" id="1.10.510.10">
    <property type="entry name" value="Transferase(Phosphotransferase) domain 1"/>
    <property type="match status" value="1"/>
</dbReference>
<dbReference type="GO" id="GO:0005886">
    <property type="term" value="C:plasma membrane"/>
    <property type="evidence" value="ECO:0007669"/>
    <property type="project" value="TreeGrafter"/>
</dbReference>
<dbReference type="PROSITE" id="PS00107">
    <property type="entry name" value="PROTEIN_KINASE_ATP"/>
    <property type="match status" value="1"/>
</dbReference>
<keyword evidence="9" id="KW-0456">Lyase</keyword>
<dbReference type="Gene3D" id="3.40.190.10">
    <property type="entry name" value="Periplasmic binding protein-like II"/>
    <property type="match status" value="2"/>
</dbReference>
<feature type="repeat" description="Filamin" evidence="11">
    <location>
        <begin position="438"/>
        <end position="537"/>
    </location>
</feature>
<dbReference type="Pfam" id="PF00211">
    <property type="entry name" value="Guanylate_cyc"/>
    <property type="match status" value="1"/>
</dbReference>
<keyword evidence="7 14" id="KW-1133">Transmembrane helix</keyword>
<keyword evidence="18" id="KW-0675">Receptor</keyword>
<dbReference type="EMBL" id="CAICTM010001721">
    <property type="protein sequence ID" value="CAB9525762.1"/>
    <property type="molecule type" value="Genomic_DNA"/>
</dbReference>
<keyword evidence="8 14" id="KW-0472">Membrane</keyword>
<dbReference type="GO" id="GO:0035556">
    <property type="term" value="P:intracellular signal transduction"/>
    <property type="evidence" value="ECO:0007669"/>
    <property type="project" value="InterPro"/>
</dbReference>
<dbReference type="PROSITE" id="PS50011">
    <property type="entry name" value="PROTEIN_KINASE_DOM"/>
    <property type="match status" value="1"/>
</dbReference>
<dbReference type="EC" id="4.6.1.2" evidence="2"/>
<dbReference type="AlphaFoldDB" id="A0A9N8HUB6"/>
<dbReference type="Gene3D" id="3.30.70.1230">
    <property type="entry name" value="Nucleotide cyclase"/>
    <property type="match status" value="1"/>
</dbReference>
<feature type="binding site" evidence="12">
    <location>
        <position position="648"/>
    </location>
    <ligand>
        <name>ATP</name>
        <dbReference type="ChEBI" id="CHEBI:30616"/>
    </ligand>
</feature>
<dbReference type="InterPro" id="IPR011009">
    <property type="entry name" value="Kinase-like_dom_sf"/>
</dbReference>
<dbReference type="InterPro" id="IPR029787">
    <property type="entry name" value="Nucleotide_cyclase"/>
</dbReference>
<evidence type="ECO:0000256" key="14">
    <source>
        <dbReference type="SAM" id="Phobius"/>
    </source>
</evidence>
<dbReference type="GO" id="GO:0001653">
    <property type="term" value="F:peptide receptor activity"/>
    <property type="evidence" value="ECO:0007669"/>
    <property type="project" value="TreeGrafter"/>
</dbReference>
<evidence type="ECO:0000256" key="12">
    <source>
        <dbReference type="PROSITE-ProRule" id="PRU10141"/>
    </source>
</evidence>
<evidence type="ECO:0000313" key="19">
    <source>
        <dbReference type="Proteomes" id="UP001153069"/>
    </source>
</evidence>
<accession>A0A9N8HUB6</accession>
<gene>
    <name evidence="18" type="ORF">SEMRO_1723_G293620.1</name>
</gene>
<feature type="transmembrane region" description="Helical" evidence="14">
    <location>
        <begin position="571"/>
        <end position="594"/>
    </location>
</feature>
<feature type="compositionally biased region" description="Polar residues" evidence="13">
    <location>
        <begin position="663"/>
        <end position="682"/>
    </location>
</feature>
<evidence type="ECO:0000256" key="6">
    <source>
        <dbReference type="ARBA" id="ARBA00022840"/>
    </source>
</evidence>
<dbReference type="PANTHER" id="PTHR11920">
    <property type="entry name" value="GUANYLYL CYCLASE"/>
    <property type="match status" value="1"/>
</dbReference>
<dbReference type="InterPro" id="IPR000719">
    <property type="entry name" value="Prot_kinase_dom"/>
</dbReference>
<feature type="compositionally biased region" description="Acidic residues" evidence="13">
    <location>
        <begin position="684"/>
        <end position="693"/>
    </location>
</feature>
<feature type="domain" description="Guanylate cyclase" evidence="17">
    <location>
        <begin position="1014"/>
        <end position="1146"/>
    </location>
</feature>
<dbReference type="SUPFAM" id="SSF56112">
    <property type="entry name" value="Protein kinase-like (PK-like)"/>
    <property type="match status" value="1"/>
</dbReference>
<evidence type="ECO:0000256" key="2">
    <source>
        <dbReference type="ARBA" id="ARBA00012202"/>
    </source>
</evidence>
<evidence type="ECO:0000256" key="15">
    <source>
        <dbReference type="SAM" id="SignalP"/>
    </source>
</evidence>
<protein>
    <recommendedName>
        <fullName evidence="2">guanylate cyclase</fullName>
        <ecNumber evidence="2">4.6.1.2</ecNumber>
    </recommendedName>
</protein>
<evidence type="ECO:0000259" key="16">
    <source>
        <dbReference type="PROSITE" id="PS50011"/>
    </source>
</evidence>
<dbReference type="GO" id="GO:0007168">
    <property type="term" value="P:receptor guanylyl cyclase signaling pathway"/>
    <property type="evidence" value="ECO:0007669"/>
    <property type="project" value="TreeGrafter"/>
</dbReference>
<feature type="domain" description="Protein kinase" evidence="16">
    <location>
        <begin position="615"/>
        <end position="954"/>
    </location>
</feature>
<evidence type="ECO:0000256" key="10">
    <source>
        <dbReference type="ARBA" id="ARBA00023293"/>
    </source>
</evidence>
<evidence type="ECO:0000256" key="3">
    <source>
        <dbReference type="ARBA" id="ARBA00022527"/>
    </source>
</evidence>
<reference evidence="18" key="1">
    <citation type="submission" date="2020-06" db="EMBL/GenBank/DDBJ databases">
        <authorList>
            <consortium name="Plant Systems Biology data submission"/>
        </authorList>
    </citation>
    <scope>NUCLEOTIDE SEQUENCE</scope>
    <source>
        <strain evidence="18">D6</strain>
    </source>
</reference>
<dbReference type="Proteomes" id="UP001153069">
    <property type="component" value="Unassembled WGS sequence"/>
</dbReference>
<feature type="chain" id="PRO_5040180180" description="guanylate cyclase" evidence="15">
    <location>
        <begin position="23"/>
        <end position="1196"/>
    </location>
</feature>
<dbReference type="GO" id="GO:0004674">
    <property type="term" value="F:protein serine/threonine kinase activity"/>
    <property type="evidence" value="ECO:0007669"/>
    <property type="project" value="UniProtKB-KW"/>
</dbReference>